<keyword evidence="3" id="KW-0863">Zinc-finger</keyword>
<evidence type="ECO:0000259" key="9">
    <source>
        <dbReference type="PROSITE" id="PS50081"/>
    </source>
</evidence>
<dbReference type="GeneTree" id="ENSGT00950000183110"/>
<dbReference type="Pfam" id="PF22699">
    <property type="entry name" value="GMIP-like_FCH"/>
    <property type="match status" value="1"/>
</dbReference>
<evidence type="ECO:0000256" key="7">
    <source>
        <dbReference type="SAM" id="Coils"/>
    </source>
</evidence>
<dbReference type="InterPro" id="IPR054713">
    <property type="entry name" value="GMIP/FCHO2-like_FCH"/>
</dbReference>
<evidence type="ECO:0000256" key="5">
    <source>
        <dbReference type="ARBA" id="ARBA00023054"/>
    </source>
</evidence>
<dbReference type="SMART" id="SM00055">
    <property type="entry name" value="FCH"/>
    <property type="match status" value="1"/>
</dbReference>
<dbReference type="PANTHER" id="PTHR15228:SF18">
    <property type="entry name" value="RHO GTPASE-ACTIVATING PROTEIN 45"/>
    <property type="match status" value="1"/>
</dbReference>
<dbReference type="SUPFAM" id="SSF103657">
    <property type="entry name" value="BAR/IMD domain-like"/>
    <property type="match status" value="1"/>
</dbReference>
<evidence type="ECO:0000256" key="6">
    <source>
        <dbReference type="PROSITE-ProRule" id="PRU01077"/>
    </source>
</evidence>
<proteinExistence type="predicted"/>
<dbReference type="CDD" id="cd20816">
    <property type="entry name" value="C1_GMIP-like"/>
    <property type="match status" value="1"/>
</dbReference>
<dbReference type="SMART" id="SM00109">
    <property type="entry name" value="C1"/>
    <property type="match status" value="1"/>
</dbReference>
<dbReference type="InterPro" id="IPR000198">
    <property type="entry name" value="RhoGAP_dom"/>
</dbReference>
<feature type="domain" description="Phorbol-ester/DAG-type" evidence="9">
    <location>
        <begin position="543"/>
        <end position="588"/>
    </location>
</feature>
<protein>
    <submittedName>
        <fullName evidence="12">Rho GTPase activating protein 45a</fullName>
    </submittedName>
</protein>
<evidence type="ECO:0000256" key="4">
    <source>
        <dbReference type="ARBA" id="ARBA00022833"/>
    </source>
</evidence>
<dbReference type="GO" id="GO:0005096">
    <property type="term" value="F:GTPase activator activity"/>
    <property type="evidence" value="ECO:0007669"/>
    <property type="project" value="UniProtKB-KW"/>
</dbReference>
<dbReference type="PROSITE" id="PS51741">
    <property type="entry name" value="F_BAR"/>
    <property type="match status" value="1"/>
</dbReference>
<dbReference type="SMART" id="SM00324">
    <property type="entry name" value="RhoGAP"/>
    <property type="match status" value="1"/>
</dbReference>
<dbReference type="InterPro" id="IPR046349">
    <property type="entry name" value="C1-like_sf"/>
</dbReference>
<dbReference type="InterPro" id="IPR051025">
    <property type="entry name" value="RhoGAP"/>
</dbReference>
<feature type="domain" description="F-BAR" evidence="11">
    <location>
        <begin position="171"/>
        <end position="437"/>
    </location>
</feature>
<dbReference type="InterPro" id="IPR001060">
    <property type="entry name" value="FCH_dom"/>
</dbReference>
<dbReference type="Gene3D" id="1.10.555.10">
    <property type="entry name" value="Rho GTPase activation protein"/>
    <property type="match status" value="1"/>
</dbReference>
<name>A0A8C1C6N7_CYPCA</name>
<dbReference type="InterPro" id="IPR057028">
    <property type="entry name" value="RHG29_45_N"/>
</dbReference>
<dbReference type="InterPro" id="IPR002219">
    <property type="entry name" value="PKC_DAG/PE"/>
</dbReference>
<feature type="compositionally biased region" description="Basic and acidic residues" evidence="8">
    <location>
        <begin position="347"/>
        <end position="359"/>
    </location>
</feature>
<dbReference type="InterPro" id="IPR008936">
    <property type="entry name" value="Rho_GTPase_activation_prot"/>
</dbReference>
<dbReference type="GO" id="GO:0007165">
    <property type="term" value="P:signal transduction"/>
    <property type="evidence" value="ECO:0007669"/>
    <property type="project" value="InterPro"/>
</dbReference>
<dbReference type="AlphaFoldDB" id="A0A8C1C6N7"/>
<keyword evidence="1" id="KW-0343">GTPase activation</keyword>
<dbReference type="Ensembl" id="ENSCCRT00000046813.2">
    <property type="protein sequence ID" value="ENSCCRP00000043202.2"/>
    <property type="gene ID" value="ENSCCRG00000022982.2"/>
</dbReference>
<keyword evidence="4" id="KW-0862">Zinc</keyword>
<dbReference type="SUPFAM" id="SSF57889">
    <property type="entry name" value="Cysteine-rich domain"/>
    <property type="match status" value="1"/>
</dbReference>
<keyword evidence="2" id="KW-0479">Metal-binding</keyword>
<feature type="region of interest" description="Disordered" evidence="8">
    <location>
        <begin position="480"/>
        <end position="505"/>
    </location>
</feature>
<keyword evidence="5 6" id="KW-0175">Coiled coil</keyword>
<dbReference type="PANTHER" id="PTHR15228">
    <property type="entry name" value="SPERMATHECAL PHYSIOLOGY VARIANT"/>
    <property type="match status" value="1"/>
</dbReference>
<evidence type="ECO:0000313" key="13">
    <source>
        <dbReference type="Proteomes" id="UP001108240"/>
    </source>
</evidence>
<keyword evidence="13" id="KW-1185">Reference proteome</keyword>
<dbReference type="GO" id="GO:0008270">
    <property type="term" value="F:zinc ion binding"/>
    <property type="evidence" value="ECO:0007669"/>
    <property type="project" value="UniProtKB-KW"/>
</dbReference>
<dbReference type="InterPro" id="IPR027267">
    <property type="entry name" value="AH/BAR_dom_sf"/>
</dbReference>
<dbReference type="Pfam" id="PF24235">
    <property type="entry name" value="RHG29_45_N"/>
    <property type="match status" value="1"/>
</dbReference>
<evidence type="ECO:0000259" key="10">
    <source>
        <dbReference type="PROSITE" id="PS50238"/>
    </source>
</evidence>
<dbReference type="PROSITE" id="PS50238">
    <property type="entry name" value="RHOGAP"/>
    <property type="match status" value="1"/>
</dbReference>
<dbReference type="Gene3D" id="1.20.1270.60">
    <property type="entry name" value="Arfaptin homology (AH) domain/BAR domain"/>
    <property type="match status" value="1"/>
</dbReference>
<dbReference type="GO" id="GO:0051056">
    <property type="term" value="P:regulation of small GTPase mediated signal transduction"/>
    <property type="evidence" value="ECO:0007669"/>
    <property type="project" value="UniProtKB-ARBA"/>
</dbReference>
<evidence type="ECO:0000256" key="1">
    <source>
        <dbReference type="ARBA" id="ARBA00022468"/>
    </source>
</evidence>
<accession>A0A8C1C6N7</accession>
<dbReference type="Pfam" id="PF00130">
    <property type="entry name" value="C1_1"/>
    <property type="match status" value="1"/>
</dbReference>
<evidence type="ECO:0000256" key="8">
    <source>
        <dbReference type="SAM" id="MobiDB-lite"/>
    </source>
</evidence>
<evidence type="ECO:0000256" key="2">
    <source>
        <dbReference type="ARBA" id="ARBA00022723"/>
    </source>
</evidence>
<dbReference type="GO" id="GO:0016020">
    <property type="term" value="C:membrane"/>
    <property type="evidence" value="ECO:0007669"/>
    <property type="project" value="TreeGrafter"/>
</dbReference>
<feature type="region of interest" description="Disordered" evidence="8">
    <location>
        <begin position="327"/>
        <end position="361"/>
    </location>
</feature>
<dbReference type="Pfam" id="PF00620">
    <property type="entry name" value="RhoGAP"/>
    <property type="match status" value="1"/>
</dbReference>
<evidence type="ECO:0000313" key="12">
    <source>
        <dbReference type="Ensembl" id="ENSCCRP00000043202.2"/>
    </source>
</evidence>
<organism evidence="12 13">
    <name type="scientific">Cyprinus carpio carpio</name>
    <dbReference type="NCBI Taxonomy" id="630221"/>
    <lineage>
        <taxon>Eukaryota</taxon>
        <taxon>Metazoa</taxon>
        <taxon>Chordata</taxon>
        <taxon>Craniata</taxon>
        <taxon>Vertebrata</taxon>
        <taxon>Euteleostomi</taxon>
        <taxon>Actinopterygii</taxon>
        <taxon>Neopterygii</taxon>
        <taxon>Teleostei</taxon>
        <taxon>Ostariophysi</taxon>
        <taxon>Cypriniformes</taxon>
        <taxon>Cyprinidae</taxon>
        <taxon>Cyprininae</taxon>
        <taxon>Cyprinus</taxon>
    </lineage>
</organism>
<reference evidence="12" key="2">
    <citation type="submission" date="2025-09" db="UniProtKB">
        <authorList>
            <consortium name="Ensembl"/>
        </authorList>
    </citation>
    <scope>IDENTIFICATION</scope>
</reference>
<dbReference type="PROSITE" id="PS00479">
    <property type="entry name" value="ZF_DAG_PE_1"/>
    <property type="match status" value="1"/>
</dbReference>
<evidence type="ECO:0000259" key="11">
    <source>
        <dbReference type="PROSITE" id="PS51741"/>
    </source>
</evidence>
<feature type="domain" description="Rho-GAP" evidence="10">
    <location>
        <begin position="602"/>
        <end position="817"/>
    </location>
</feature>
<reference evidence="12" key="1">
    <citation type="submission" date="2025-08" db="UniProtKB">
        <authorList>
            <consortium name="Ensembl"/>
        </authorList>
    </citation>
    <scope>IDENTIFICATION</scope>
</reference>
<dbReference type="InterPro" id="IPR031160">
    <property type="entry name" value="F_BAR_dom"/>
</dbReference>
<evidence type="ECO:0000256" key="3">
    <source>
        <dbReference type="ARBA" id="ARBA00022771"/>
    </source>
</evidence>
<dbReference type="PROSITE" id="PS50081">
    <property type="entry name" value="ZF_DAG_PE_2"/>
    <property type="match status" value="1"/>
</dbReference>
<sequence>MAPALCSSPVGTLKRPSGLSRHASAAGFPFYTSGTWGFHKGYMRAALTYGHAAEAGETSVIEVEDIPSLLRDVARFAEAVEKLKDMVLGEVKEEPCSRPAVHECLGEVLRVLRQVISTYPLLNTVETLTAAGTLISKVKGFSYEGTTDAQKKDFEKAIETIAVAFSTVSAQEVDILLQRSEGGVDSALNYAKSIAKYMKDIISYVDKRIALENEFSKGLQRLYQSCKQNIIQEHMPLLSIISLALEQDSEQSCGLQQATNNIYTHSFLQPMTQRRQEHEKKRRDIKEQWQRAKRKLADAESNLRKARQLYMSRCEEYERARIVANKVEEEQSGTGSGSTTKALDKKRRLEEEARNKAEEAEATYRTCIADATTQQQELEDMKVNMLKQIQELIRQTDQILRACTISYYQTMHVQTAALPVHFQTLCESCKLYDPGQQYAAYVKNLQLRTEMPVQYQFEPFSASKRLCVVFAGRDHHQAHKSWPSTLSDTDSVGPGSGLGSPTSSTGMKQIQASLVYGINGIESENAAPTGPFRNVGLSKAAKTHRLRKLRTPSKCRECDSYVYFQGAECEECFLACHKKCLESLAIQCGHKKLQGRLQLFGRDFSQVLQGDVKGVPFIIKKCITEIERRALKMKGIYRVNGVKTRVEKLCQAFENGKELVELSQASPHDISNVLKLYLRQLPEPIMPFRMYNALMGLAKESLNSDASEAGEGVKSPELVDRGSETEPEVLVLVEKLRELLKRLPPANIATLKYIVQHLVSELEQDNKMSASNLGIVFGPTLMRPKPTGATVSLSSLVDYPHQARIVEALIVFQHVIFISSSSSVCSPGQSQVCTASYLH</sequence>
<dbReference type="SUPFAM" id="SSF48350">
    <property type="entry name" value="GTPase activation domain, GAP"/>
    <property type="match status" value="1"/>
</dbReference>
<dbReference type="Proteomes" id="UP001108240">
    <property type="component" value="Unplaced"/>
</dbReference>
<feature type="coiled-coil region" evidence="7">
    <location>
        <begin position="275"/>
        <end position="309"/>
    </location>
</feature>